<accession>A0A811Z672</accession>
<dbReference type="SUPFAM" id="SSF54928">
    <property type="entry name" value="RNA-binding domain, RBD"/>
    <property type="match status" value="1"/>
</dbReference>
<organism evidence="5 6">
    <name type="scientific">Nyctereutes procyonoides</name>
    <name type="common">Raccoon dog</name>
    <name type="synonym">Canis procyonoides</name>
    <dbReference type="NCBI Taxonomy" id="34880"/>
    <lineage>
        <taxon>Eukaryota</taxon>
        <taxon>Metazoa</taxon>
        <taxon>Chordata</taxon>
        <taxon>Craniata</taxon>
        <taxon>Vertebrata</taxon>
        <taxon>Euteleostomi</taxon>
        <taxon>Mammalia</taxon>
        <taxon>Eutheria</taxon>
        <taxon>Laurasiatheria</taxon>
        <taxon>Carnivora</taxon>
        <taxon>Caniformia</taxon>
        <taxon>Canidae</taxon>
        <taxon>Nyctereutes</taxon>
    </lineage>
</organism>
<evidence type="ECO:0000256" key="1">
    <source>
        <dbReference type="PROSITE-ProRule" id="PRU00176"/>
    </source>
</evidence>
<feature type="region of interest" description="Disordered" evidence="2">
    <location>
        <begin position="197"/>
        <end position="230"/>
    </location>
</feature>
<evidence type="ECO:0000313" key="6">
    <source>
        <dbReference type="Proteomes" id="UP000645828"/>
    </source>
</evidence>
<dbReference type="SUPFAM" id="SSF50891">
    <property type="entry name" value="Cyclophilin-like"/>
    <property type="match status" value="1"/>
</dbReference>
<name>A0A811Z672_NYCPR</name>
<dbReference type="InterPro" id="IPR012677">
    <property type="entry name" value="Nucleotide-bd_a/b_plait_sf"/>
</dbReference>
<dbReference type="InterPro" id="IPR000504">
    <property type="entry name" value="RRM_dom"/>
</dbReference>
<protein>
    <submittedName>
        <fullName evidence="5">(raccoon dog) hypothetical protein</fullName>
    </submittedName>
</protein>
<dbReference type="GO" id="GO:0003723">
    <property type="term" value="F:RNA binding"/>
    <property type="evidence" value="ECO:0007669"/>
    <property type="project" value="UniProtKB-UniRule"/>
</dbReference>
<keyword evidence="1" id="KW-0694">RNA-binding</keyword>
<proteinExistence type="predicted"/>
<comment type="caution">
    <text evidence="5">The sequence shown here is derived from an EMBL/GenBank/DDBJ whole genome shotgun (WGS) entry which is preliminary data.</text>
</comment>
<dbReference type="AlphaFoldDB" id="A0A811Z672"/>
<dbReference type="Proteomes" id="UP000645828">
    <property type="component" value="Unassembled WGS sequence"/>
</dbReference>
<evidence type="ECO:0000259" key="3">
    <source>
        <dbReference type="PROSITE" id="PS50072"/>
    </source>
</evidence>
<feature type="domain" description="PPIase cyclophilin-type" evidence="3">
    <location>
        <begin position="29"/>
        <end position="240"/>
    </location>
</feature>
<dbReference type="PANTHER" id="PTHR48037:SF1">
    <property type="entry name" value="RRM DOMAIN-CONTAINING PROTEIN"/>
    <property type="match status" value="1"/>
</dbReference>
<evidence type="ECO:0000259" key="4">
    <source>
        <dbReference type="PROSITE" id="PS50102"/>
    </source>
</evidence>
<dbReference type="InterPro" id="IPR035979">
    <property type="entry name" value="RBD_domain_sf"/>
</dbReference>
<evidence type="ECO:0000256" key="2">
    <source>
        <dbReference type="SAM" id="MobiDB-lite"/>
    </source>
</evidence>
<dbReference type="EMBL" id="CAJHUB010000757">
    <property type="protein sequence ID" value="CAD7684180.1"/>
    <property type="molecule type" value="Genomic_DNA"/>
</dbReference>
<dbReference type="PROSITE" id="PS50102">
    <property type="entry name" value="RRM"/>
    <property type="match status" value="1"/>
</dbReference>
<dbReference type="Gene3D" id="3.30.70.330">
    <property type="match status" value="1"/>
</dbReference>
<reference evidence="5" key="1">
    <citation type="submission" date="2020-12" db="EMBL/GenBank/DDBJ databases">
        <authorList>
            <consortium name="Molecular Ecology Group"/>
        </authorList>
    </citation>
    <scope>NUCLEOTIDE SEQUENCE</scope>
    <source>
        <strain evidence="5">TBG_1078</strain>
    </source>
</reference>
<feature type="domain" description="RRM" evidence="4">
    <location>
        <begin position="1"/>
        <end position="73"/>
    </location>
</feature>
<dbReference type="InterPro" id="IPR029000">
    <property type="entry name" value="Cyclophilin-like_dom_sf"/>
</dbReference>
<sequence length="242" mass="26421">MFIWQIPPGLHYTSRHVLRLGGLGEEVEDKVPHAHRGFAFVVFELTDEAAAAIDNVDGSELFGRTVRVRLANPVRTEGGSSRPGEPAAKKAWSNPQVYMDIKIGNKLASRIQMLLRLDVVPVTAVEYHEKLLGFVRCLFHSIEMILCLLSRANSGPNTNSSQFFLTCGRSRWGAAQLQVHGSMGELGGRCSTQERVGGTWGGAPSHPSPSTLPGFCPRLSPQGSKDEKPQQKVIIADCGEYV</sequence>
<gene>
    <name evidence="5" type="ORF">NYPRO_LOCUS16973</name>
</gene>
<dbReference type="PANTHER" id="PTHR48037">
    <property type="entry name" value="ATPASE E1"/>
    <property type="match status" value="1"/>
</dbReference>
<keyword evidence="6" id="KW-1185">Reference proteome</keyword>
<dbReference type="Gene3D" id="2.40.100.10">
    <property type="entry name" value="Cyclophilin-like"/>
    <property type="match status" value="1"/>
</dbReference>
<dbReference type="InterPro" id="IPR002130">
    <property type="entry name" value="Cyclophilin-type_PPIase_dom"/>
</dbReference>
<dbReference type="PROSITE" id="PS50072">
    <property type="entry name" value="CSA_PPIASE_2"/>
    <property type="match status" value="1"/>
</dbReference>
<dbReference type="Pfam" id="PF00076">
    <property type="entry name" value="RRM_1"/>
    <property type="match status" value="1"/>
</dbReference>
<evidence type="ECO:0000313" key="5">
    <source>
        <dbReference type="EMBL" id="CAD7684180.1"/>
    </source>
</evidence>
<dbReference type="GO" id="GO:0003755">
    <property type="term" value="F:peptidyl-prolyl cis-trans isomerase activity"/>
    <property type="evidence" value="ECO:0007669"/>
    <property type="project" value="InterPro"/>
</dbReference>